<evidence type="ECO:0000313" key="2">
    <source>
        <dbReference type="Proteomes" id="UP001165302"/>
    </source>
</evidence>
<organism evidence="1 2">
    <name type="scientific">Sphingobacterium bovistauri</name>
    <dbReference type="NCBI Taxonomy" id="2781959"/>
    <lineage>
        <taxon>Bacteria</taxon>
        <taxon>Pseudomonadati</taxon>
        <taxon>Bacteroidota</taxon>
        <taxon>Sphingobacteriia</taxon>
        <taxon>Sphingobacteriales</taxon>
        <taxon>Sphingobacteriaceae</taxon>
        <taxon>Sphingobacterium</taxon>
    </lineage>
</organism>
<dbReference type="Proteomes" id="UP001165302">
    <property type="component" value="Unassembled WGS sequence"/>
</dbReference>
<reference evidence="1" key="1">
    <citation type="submission" date="2020-10" db="EMBL/GenBank/DDBJ databases">
        <authorList>
            <person name="Lu T."/>
            <person name="Wang Q."/>
            <person name="Han X."/>
        </authorList>
    </citation>
    <scope>NUCLEOTIDE SEQUENCE</scope>
    <source>
        <strain evidence="1">WQ 366</strain>
    </source>
</reference>
<proteinExistence type="predicted"/>
<name>A0ABS7Z833_9SPHI</name>
<gene>
    <name evidence="1" type="ORF">IPZ78_10470</name>
</gene>
<evidence type="ECO:0000313" key="1">
    <source>
        <dbReference type="EMBL" id="MCA5005576.1"/>
    </source>
</evidence>
<protein>
    <submittedName>
        <fullName evidence="1">Uncharacterized protein</fullName>
    </submittedName>
</protein>
<accession>A0ABS7Z833</accession>
<sequence length="167" mass="19474">MFNSFQYIQKSSYSALKFYNIRSEVAISAVKNNNVVLFSTLDSLQHNTLQYSVLPDLRQYASDTKVQFQVIANEEKRNRIIELNGTKIMILESKVKELPTAVDFILWRKNNYSDIGLLQELSPNAIFIIDGSNSDKTIDRVQRAFQSNPERLYILKNNFAYVWDEEY</sequence>
<dbReference type="EMBL" id="JADEYP010000018">
    <property type="protein sequence ID" value="MCA5005576.1"/>
    <property type="molecule type" value="Genomic_DNA"/>
</dbReference>
<keyword evidence="2" id="KW-1185">Reference proteome</keyword>
<comment type="caution">
    <text evidence="1">The sequence shown here is derived from an EMBL/GenBank/DDBJ whole genome shotgun (WGS) entry which is preliminary data.</text>
</comment>
<dbReference type="RefSeq" id="WP_225553442.1">
    <property type="nucleotide sequence ID" value="NZ_JADEYP010000018.1"/>
</dbReference>